<dbReference type="PANTHER" id="PTHR14319">
    <property type="entry name" value="FIVE-SPAN TRANSMEMBRANE PROTEIN M83"/>
    <property type="match status" value="1"/>
</dbReference>
<evidence type="ECO:0000256" key="9">
    <source>
        <dbReference type="SAM" id="Phobius"/>
    </source>
</evidence>
<feature type="region of interest" description="Disordered" evidence="8">
    <location>
        <begin position="794"/>
        <end position="817"/>
    </location>
</feature>
<evidence type="ECO:0000256" key="6">
    <source>
        <dbReference type="ARBA" id="ARBA00023136"/>
    </source>
</evidence>
<keyword evidence="6 9" id="KW-0472">Membrane</keyword>
<dbReference type="InterPro" id="IPR021910">
    <property type="entry name" value="NGX6/PGAP6/MYMK"/>
</dbReference>
<comment type="subcellular location">
    <subcellularLocation>
        <location evidence="1">Cell membrane</location>
        <topology evidence="1">Multi-pass membrane protein</topology>
    </subcellularLocation>
</comment>
<feature type="transmembrane region" description="Helical" evidence="9">
    <location>
        <begin position="572"/>
        <end position="590"/>
    </location>
</feature>
<feature type="transmembrane region" description="Helical" evidence="9">
    <location>
        <begin position="767"/>
        <end position="787"/>
    </location>
</feature>
<keyword evidence="13" id="KW-1185">Reference proteome</keyword>
<feature type="transmembrane region" description="Helical" evidence="9">
    <location>
        <begin position="658"/>
        <end position="675"/>
    </location>
</feature>
<keyword evidence="3" id="KW-1003">Cell membrane</keyword>
<feature type="transmembrane region" description="Helical" evidence="9">
    <location>
        <begin position="634"/>
        <end position="651"/>
    </location>
</feature>
<feature type="transmembrane region" description="Helical" evidence="9">
    <location>
        <begin position="597"/>
        <end position="614"/>
    </location>
</feature>
<feature type="domain" description="EGF-like" evidence="11">
    <location>
        <begin position="519"/>
        <end position="561"/>
    </location>
</feature>
<evidence type="ECO:0000256" key="2">
    <source>
        <dbReference type="ARBA" id="ARBA00005542"/>
    </source>
</evidence>
<dbReference type="EMBL" id="OX459119">
    <property type="protein sequence ID" value="CAI9094116.1"/>
    <property type="molecule type" value="Genomic_DNA"/>
</dbReference>
<dbReference type="AlphaFoldDB" id="A0AAV1CFI4"/>
<dbReference type="InterPro" id="IPR000742">
    <property type="entry name" value="EGF"/>
</dbReference>
<reference evidence="12" key="1">
    <citation type="submission" date="2023-03" db="EMBL/GenBank/DDBJ databases">
        <authorList>
            <person name="Julca I."/>
        </authorList>
    </citation>
    <scope>NUCLEOTIDE SEQUENCE</scope>
</reference>
<dbReference type="PROSITE" id="PS50026">
    <property type="entry name" value="EGF_3"/>
    <property type="match status" value="1"/>
</dbReference>
<feature type="chain" id="PRO_5043359419" evidence="10">
    <location>
        <begin position="25"/>
        <end position="817"/>
    </location>
</feature>
<keyword evidence="10" id="KW-0732">Signal</keyword>
<keyword evidence="5 9" id="KW-1133">Transmembrane helix</keyword>
<keyword evidence="7" id="KW-1015">Disulfide bond</keyword>
<evidence type="ECO:0000259" key="11">
    <source>
        <dbReference type="PROSITE" id="PS50026"/>
    </source>
</evidence>
<comment type="caution">
    <text evidence="7">Lacks conserved residue(s) required for the propagation of feature annotation.</text>
</comment>
<evidence type="ECO:0000256" key="5">
    <source>
        <dbReference type="ARBA" id="ARBA00022989"/>
    </source>
</evidence>
<dbReference type="PROSITE" id="PS00022">
    <property type="entry name" value="EGF_1"/>
    <property type="match status" value="1"/>
</dbReference>
<sequence>MDCSMNLLKMCSLLLCLLIPCSSSEQIDDIYRVDSVTIYDSLPPYEWHYLKVELPQFVTFASLEVEAADFGKKMIKIGHSDSNSPVLCLRKGGFPLPDISSFASEVPKVGNVHNASKIEKNLWSAGQCYFIRDKVSIEFISEQISADVSFVGLFNGIGPIRTQAKMINTGPIFDISTTIYVKDCKNQSKRGQLCSKSIEELSCHNSSLCELGQSDESSKNYTGVSVRCLTCKKIFKESDLQDLASKTYFLDMPHPVEELMISGIDLKSSEAHHTEKIGNSLMCYARYGAVPGDVYDYAVDLTKMPLKISLPKIGTWYFNMQLIDELNVQLRRLQNSSELRYSVEWDVVECPDGNAGPNCSWLRYMLQVSQRDSSDGFLVSSPKNLNVSVELHNLHLEPMLSNTSYGIGTESDFAWTYFDIDVPRDAIGKNIHIELIANVSINYQLFIRFNGLPSESNWDYFYLSQSSHSDNGSSMFKLYKRSERRVDAYLLYPNEGLWTLGLMHPVQSNPNLRTELSLSVENCPNQCSNHGSCEFNGDQGPTGFRYYFCKCDGRFGGFDCSVQLVSLSGQRWHVAFLTASNAAALLPAIFALRQKAYAEWIVFICGGVSSALYHSCDTGSWCSLSFHVLQFMDFWLSFVAVLTTFLYLAFVSEVVRRPIHTLSFIVTALLSLNGVTNYKNIPLVVALGAFVMLCAWSLEVFGSCRSSSLSLPISIANTQHRLVKVKSWFPDLLKALNKRFKWRFVFAGLVTLGMAALSRNLETPESYWIWHSIWHVSIYSSAFFFLCSRSSSTPQNGTEEATEDDDTSSLTIQQTSH</sequence>
<feature type="signal peptide" evidence="10">
    <location>
        <begin position="1"/>
        <end position="24"/>
    </location>
</feature>
<accession>A0AAV1CFI4</accession>
<dbReference type="Proteomes" id="UP001161247">
    <property type="component" value="Chromosome 2"/>
</dbReference>
<protein>
    <submittedName>
        <fullName evidence="12">OLC1v1029804C3</fullName>
    </submittedName>
</protein>
<evidence type="ECO:0000313" key="12">
    <source>
        <dbReference type="EMBL" id="CAI9094116.1"/>
    </source>
</evidence>
<evidence type="ECO:0000256" key="1">
    <source>
        <dbReference type="ARBA" id="ARBA00004651"/>
    </source>
</evidence>
<dbReference type="PANTHER" id="PTHR14319:SF3">
    <property type="entry name" value="TRANSMEMBRANE PROTEIN-LIKE PROTEIN"/>
    <property type="match status" value="1"/>
</dbReference>
<name>A0AAV1CFI4_OLDCO</name>
<evidence type="ECO:0000256" key="4">
    <source>
        <dbReference type="ARBA" id="ARBA00022692"/>
    </source>
</evidence>
<keyword evidence="4 9" id="KW-0812">Transmembrane</keyword>
<comment type="similarity">
    <text evidence="2">Belongs to the TMEM8 family.</text>
</comment>
<dbReference type="GO" id="GO:0005886">
    <property type="term" value="C:plasma membrane"/>
    <property type="evidence" value="ECO:0007669"/>
    <property type="project" value="UniProtKB-SubCell"/>
</dbReference>
<proteinExistence type="inferred from homology"/>
<evidence type="ECO:0000256" key="3">
    <source>
        <dbReference type="ARBA" id="ARBA00022475"/>
    </source>
</evidence>
<evidence type="ECO:0000256" key="8">
    <source>
        <dbReference type="SAM" id="MobiDB-lite"/>
    </source>
</evidence>
<evidence type="ECO:0000256" key="7">
    <source>
        <dbReference type="PROSITE-ProRule" id="PRU00076"/>
    </source>
</evidence>
<organism evidence="12 13">
    <name type="scientific">Oldenlandia corymbosa var. corymbosa</name>
    <dbReference type="NCBI Taxonomy" id="529605"/>
    <lineage>
        <taxon>Eukaryota</taxon>
        <taxon>Viridiplantae</taxon>
        <taxon>Streptophyta</taxon>
        <taxon>Embryophyta</taxon>
        <taxon>Tracheophyta</taxon>
        <taxon>Spermatophyta</taxon>
        <taxon>Magnoliopsida</taxon>
        <taxon>eudicotyledons</taxon>
        <taxon>Gunneridae</taxon>
        <taxon>Pentapetalae</taxon>
        <taxon>asterids</taxon>
        <taxon>lamiids</taxon>
        <taxon>Gentianales</taxon>
        <taxon>Rubiaceae</taxon>
        <taxon>Rubioideae</taxon>
        <taxon>Spermacoceae</taxon>
        <taxon>Hedyotis-Oldenlandia complex</taxon>
        <taxon>Oldenlandia</taxon>
    </lineage>
</organism>
<evidence type="ECO:0000313" key="13">
    <source>
        <dbReference type="Proteomes" id="UP001161247"/>
    </source>
</evidence>
<feature type="transmembrane region" description="Helical" evidence="9">
    <location>
        <begin position="742"/>
        <end position="761"/>
    </location>
</feature>
<dbReference type="Pfam" id="PF12036">
    <property type="entry name" value="DUF3522"/>
    <property type="match status" value="1"/>
</dbReference>
<keyword evidence="7" id="KW-0245">EGF-like domain</keyword>
<feature type="disulfide bond" evidence="7">
    <location>
        <begin position="523"/>
        <end position="533"/>
    </location>
</feature>
<gene>
    <name evidence="12" type="ORF">OLC1_LOCUS5363</name>
</gene>
<feature type="compositionally biased region" description="Polar residues" evidence="8">
    <location>
        <begin position="808"/>
        <end position="817"/>
    </location>
</feature>
<feature type="disulfide bond" evidence="7">
    <location>
        <begin position="551"/>
        <end position="560"/>
    </location>
</feature>
<evidence type="ECO:0000256" key="10">
    <source>
        <dbReference type="SAM" id="SignalP"/>
    </source>
</evidence>
<feature type="transmembrane region" description="Helical" evidence="9">
    <location>
        <begin position="681"/>
        <end position="701"/>
    </location>
</feature>